<keyword evidence="1" id="KW-0732">Signal</keyword>
<dbReference type="Gene3D" id="3.40.720.10">
    <property type="entry name" value="Alkaline Phosphatase, subunit A"/>
    <property type="match status" value="1"/>
</dbReference>
<dbReference type="PANTHER" id="PTHR10151">
    <property type="entry name" value="ECTONUCLEOTIDE PYROPHOSPHATASE/PHOSPHODIESTERASE"/>
    <property type="match status" value="1"/>
</dbReference>
<feature type="signal peptide" evidence="1">
    <location>
        <begin position="1"/>
        <end position="25"/>
    </location>
</feature>
<comment type="caution">
    <text evidence="2">The sequence shown here is derived from an EMBL/GenBank/DDBJ whole genome shotgun (WGS) entry which is preliminary data.</text>
</comment>
<dbReference type="Proteomes" id="UP001381693">
    <property type="component" value="Unassembled WGS sequence"/>
</dbReference>
<dbReference type="Gene3D" id="3.30.1360.180">
    <property type="match status" value="1"/>
</dbReference>
<dbReference type="PANTHER" id="PTHR10151:SF120">
    <property type="entry name" value="BIS(5'-ADENOSYL)-TRIPHOSPHATASE"/>
    <property type="match status" value="1"/>
</dbReference>
<protein>
    <submittedName>
        <fullName evidence="2">Ectonucleotide pyrophosphatase/phosphodiesterase member 6</fullName>
    </submittedName>
</protein>
<organism evidence="2 3">
    <name type="scientific">Halocaridina rubra</name>
    <name type="common">Hawaiian red shrimp</name>
    <dbReference type="NCBI Taxonomy" id="373956"/>
    <lineage>
        <taxon>Eukaryota</taxon>
        <taxon>Metazoa</taxon>
        <taxon>Ecdysozoa</taxon>
        <taxon>Arthropoda</taxon>
        <taxon>Crustacea</taxon>
        <taxon>Multicrustacea</taxon>
        <taxon>Malacostraca</taxon>
        <taxon>Eumalacostraca</taxon>
        <taxon>Eucarida</taxon>
        <taxon>Decapoda</taxon>
        <taxon>Pleocyemata</taxon>
        <taxon>Caridea</taxon>
        <taxon>Atyoidea</taxon>
        <taxon>Atyidae</taxon>
        <taxon>Halocaridina</taxon>
    </lineage>
</organism>
<feature type="chain" id="PRO_5042879318" evidence="1">
    <location>
        <begin position="26"/>
        <end position="360"/>
    </location>
</feature>
<reference evidence="2 3" key="1">
    <citation type="submission" date="2023-11" db="EMBL/GenBank/DDBJ databases">
        <title>Halocaridina rubra genome assembly.</title>
        <authorList>
            <person name="Smith C."/>
        </authorList>
    </citation>
    <scope>NUCLEOTIDE SEQUENCE [LARGE SCALE GENOMIC DNA]</scope>
    <source>
        <strain evidence="2">EP-1</strain>
        <tissue evidence="2">Whole</tissue>
    </source>
</reference>
<dbReference type="AlphaFoldDB" id="A0AAN8WRM3"/>
<dbReference type="EMBL" id="JAXCGZ010020886">
    <property type="protein sequence ID" value="KAK7063292.1"/>
    <property type="molecule type" value="Genomic_DNA"/>
</dbReference>
<dbReference type="GO" id="GO:0016787">
    <property type="term" value="F:hydrolase activity"/>
    <property type="evidence" value="ECO:0007669"/>
    <property type="project" value="UniProtKB-ARBA"/>
</dbReference>
<evidence type="ECO:0000313" key="2">
    <source>
        <dbReference type="EMBL" id="KAK7063292.1"/>
    </source>
</evidence>
<gene>
    <name evidence="2" type="primary">ENPP6</name>
    <name evidence="2" type="ORF">SK128_012548</name>
</gene>
<accession>A0AAN8WRM3</accession>
<dbReference type="InterPro" id="IPR002591">
    <property type="entry name" value="Phosphodiest/P_Trfase"/>
</dbReference>
<name>A0AAN8WRM3_HALRR</name>
<proteinExistence type="predicted"/>
<sequence>MGSLSLTSWAIGWGSLAVLLRVTSSMPSPDHHEGDQHHHHQHSENPKLLYILMDGFRWDYVDKQSKSELPNFDTFLSNGVKARWTNPLFPSLSFPTWTSLVTGQYAETHGVIGNYFYDAQTKEKFSLFNEESTGKQKWWTSEPIWTTAEKAGLKTAQYLWARCDVPIDGVRTDYCEHFIKIPGKDIFLENIMNALEKFDQGYDFVQVYTEHTDHTGHNYGPDSQEVLQAVRDLDDVMGILMKELEKRELDDVNIVIVSDHGMANTAPGTIARHEIDDYLDTDLVENIADKGAIMNIKAPPENIPKVYEQLSAIPGINVYKKEDIPEKLHYKKGKYVNDILIMAKESEYGNIWSEKQGFTY</sequence>
<dbReference type="InterPro" id="IPR017850">
    <property type="entry name" value="Alkaline_phosphatase_core_sf"/>
</dbReference>
<evidence type="ECO:0000256" key="1">
    <source>
        <dbReference type="SAM" id="SignalP"/>
    </source>
</evidence>
<keyword evidence="3" id="KW-1185">Reference proteome</keyword>
<dbReference type="CDD" id="cd16018">
    <property type="entry name" value="Enpp"/>
    <property type="match status" value="1"/>
</dbReference>
<evidence type="ECO:0000313" key="3">
    <source>
        <dbReference type="Proteomes" id="UP001381693"/>
    </source>
</evidence>
<dbReference type="Pfam" id="PF01663">
    <property type="entry name" value="Phosphodiest"/>
    <property type="match status" value="1"/>
</dbReference>
<dbReference type="SUPFAM" id="SSF53649">
    <property type="entry name" value="Alkaline phosphatase-like"/>
    <property type="match status" value="1"/>
</dbReference>